<proteinExistence type="predicted"/>
<feature type="transmembrane region" description="Helical" evidence="5">
    <location>
        <begin position="369"/>
        <end position="389"/>
    </location>
</feature>
<reference evidence="7 8" key="1">
    <citation type="submission" date="2016-10" db="EMBL/GenBank/DDBJ databases">
        <authorList>
            <person name="de Groot N.N."/>
        </authorList>
    </citation>
    <scope>NUCLEOTIDE SEQUENCE [LARGE SCALE GENOMIC DNA]</scope>
    <source>
        <strain evidence="7 8">MP1X4</strain>
    </source>
</reference>
<evidence type="ECO:0000256" key="5">
    <source>
        <dbReference type="SAM" id="Phobius"/>
    </source>
</evidence>
<dbReference type="InterPro" id="IPR051533">
    <property type="entry name" value="WaaL-like"/>
</dbReference>
<dbReference type="RefSeq" id="WP_091368863.1">
    <property type="nucleotide sequence ID" value="NZ_LT629740.1"/>
</dbReference>
<feature type="domain" description="O-antigen ligase-related" evidence="6">
    <location>
        <begin position="204"/>
        <end position="354"/>
    </location>
</feature>
<comment type="subcellular location">
    <subcellularLocation>
        <location evidence="1">Membrane</location>
        <topology evidence="1">Multi-pass membrane protein</topology>
    </subcellularLocation>
</comment>
<dbReference type="PANTHER" id="PTHR37422">
    <property type="entry name" value="TEICHURONIC ACID BIOSYNTHESIS PROTEIN TUAE"/>
    <property type="match status" value="1"/>
</dbReference>
<feature type="transmembrane region" description="Helical" evidence="5">
    <location>
        <begin position="192"/>
        <end position="210"/>
    </location>
</feature>
<feature type="transmembrane region" description="Helical" evidence="5">
    <location>
        <begin position="338"/>
        <end position="357"/>
    </location>
</feature>
<dbReference type="AlphaFoldDB" id="A0A1H1PG48"/>
<accession>A0A1H1PG48</accession>
<evidence type="ECO:0000256" key="2">
    <source>
        <dbReference type="ARBA" id="ARBA00022692"/>
    </source>
</evidence>
<dbReference type="GO" id="GO:0016874">
    <property type="term" value="F:ligase activity"/>
    <property type="evidence" value="ECO:0007669"/>
    <property type="project" value="UniProtKB-KW"/>
</dbReference>
<feature type="transmembrane region" description="Helical" evidence="5">
    <location>
        <begin position="89"/>
        <end position="107"/>
    </location>
</feature>
<evidence type="ECO:0000256" key="3">
    <source>
        <dbReference type="ARBA" id="ARBA00022989"/>
    </source>
</evidence>
<protein>
    <submittedName>
        <fullName evidence="7">O-Antigen ligase</fullName>
    </submittedName>
</protein>
<dbReference type="OrthoDB" id="1435411at2"/>
<feature type="transmembrane region" description="Helical" evidence="5">
    <location>
        <begin position="167"/>
        <end position="185"/>
    </location>
</feature>
<keyword evidence="4 5" id="KW-0472">Membrane</keyword>
<keyword evidence="7" id="KW-0436">Ligase</keyword>
<keyword evidence="2 5" id="KW-0812">Transmembrane</keyword>
<dbReference type="PANTHER" id="PTHR37422:SF13">
    <property type="entry name" value="LIPOPOLYSACCHARIDE BIOSYNTHESIS PROTEIN PA4999-RELATED"/>
    <property type="match status" value="1"/>
</dbReference>
<feature type="transmembrane region" description="Helical" evidence="5">
    <location>
        <begin position="114"/>
        <end position="133"/>
    </location>
</feature>
<evidence type="ECO:0000256" key="4">
    <source>
        <dbReference type="ARBA" id="ARBA00023136"/>
    </source>
</evidence>
<evidence type="ECO:0000256" key="1">
    <source>
        <dbReference type="ARBA" id="ARBA00004141"/>
    </source>
</evidence>
<feature type="transmembrane region" description="Helical" evidence="5">
    <location>
        <begin position="56"/>
        <end position="77"/>
    </location>
</feature>
<dbReference type="Pfam" id="PF04932">
    <property type="entry name" value="Wzy_C"/>
    <property type="match status" value="1"/>
</dbReference>
<keyword evidence="3 5" id="KW-1133">Transmembrane helix</keyword>
<evidence type="ECO:0000313" key="8">
    <source>
        <dbReference type="Proteomes" id="UP000199679"/>
    </source>
</evidence>
<feature type="transmembrane region" description="Helical" evidence="5">
    <location>
        <begin position="240"/>
        <end position="258"/>
    </location>
</feature>
<dbReference type="STRING" id="652787.SAMN05216490_0540"/>
<dbReference type="InterPro" id="IPR007016">
    <property type="entry name" value="O-antigen_ligase-rel_domated"/>
</dbReference>
<organism evidence="7 8">
    <name type="scientific">Mucilaginibacter mallensis</name>
    <dbReference type="NCBI Taxonomy" id="652787"/>
    <lineage>
        <taxon>Bacteria</taxon>
        <taxon>Pseudomonadati</taxon>
        <taxon>Bacteroidota</taxon>
        <taxon>Sphingobacteriia</taxon>
        <taxon>Sphingobacteriales</taxon>
        <taxon>Sphingobacteriaceae</taxon>
        <taxon>Mucilaginibacter</taxon>
    </lineage>
</organism>
<dbReference type="EMBL" id="LT629740">
    <property type="protein sequence ID" value="SDS09985.1"/>
    <property type="molecule type" value="Genomic_DNA"/>
</dbReference>
<dbReference type="Proteomes" id="UP000199679">
    <property type="component" value="Chromosome I"/>
</dbReference>
<feature type="transmembrane region" description="Helical" evidence="5">
    <location>
        <begin position="395"/>
        <end position="411"/>
    </location>
</feature>
<evidence type="ECO:0000313" key="7">
    <source>
        <dbReference type="EMBL" id="SDS09985.1"/>
    </source>
</evidence>
<keyword evidence="8" id="KW-1185">Reference proteome</keyword>
<gene>
    <name evidence="7" type="ORF">SAMN05216490_0540</name>
</gene>
<sequence length="433" mass="49661">MKELLPGSDSLSNRISFYHILLLMVSLPFDRFYSHIILVSFCVHTIIQFKKDNVRSIFTTSVLAVQAVFFISAIATIYTAYRQQAFDEWGRNVVMLLLPLLFCLNTIDLKKYRPILLLVFAFISTATVLYLYANALITIKHYGLPFRSIFTYAFTNHNFSEPIDMHATYLSMQLVIALVYLLYLLMTDKITVAFKILCGLCSLVLLAGMVQLGSKSILAILFIMINLVLPYYLLTGRKRVWFMLITISISAVLIGFIFNSHTFRERYITELQTDLSTFHPGQNPDPRLARWQLAVQLIKAKPVLGYGSGSEPTLLGESYFNHKLYSSYINRLNAHNQYLSFLLKTGVWGLAIYLLVLQYGFKIAIREKDVIFISFMLMIAIVSLSENVLDVDKGVFFYGFFFTFFLFSHSQRKVVNNNELRGDYLCLTGQPIT</sequence>
<evidence type="ECO:0000259" key="6">
    <source>
        <dbReference type="Pfam" id="PF04932"/>
    </source>
</evidence>
<name>A0A1H1PG48_MUCMA</name>
<feature type="transmembrane region" description="Helical" evidence="5">
    <location>
        <begin position="216"/>
        <end position="233"/>
    </location>
</feature>
<dbReference type="GO" id="GO:0016020">
    <property type="term" value="C:membrane"/>
    <property type="evidence" value="ECO:0007669"/>
    <property type="project" value="UniProtKB-SubCell"/>
</dbReference>